<dbReference type="GO" id="GO:0004623">
    <property type="term" value="F:phospholipase A2 activity"/>
    <property type="evidence" value="ECO:0007669"/>
    <property type="project" value="TreeGrafter"/>
</dbReference>
<evidence type="ECO:0000256" key="7">
    <source>
        <dbReference type="ARBA" id="ARBA00023180"/>
    </source>
</evidence>
<keyword evidence="5 9" id="KW-0442">Lipid degradation</keyword>
<dbReference type="PANTHER" id="PTHR10728">
    <property type="entry name" value="CYTOSOLIC PHOSPHOLIPASE A2"/>
    <property type="match status" value="1"/>
</dbReference>
<keyword evidence="4 9" id="KW-0378">Hydrolase</keyword>
<protein>
    <recommendedName>
        <fullName evidence="2 10">Lysophospholipase</fullName>
        <ecNumber evidence="2 10">3.1.1.5</ecNumber>
    </recommendedName>
</protein>
<dbReference type="EC" id="3.1.1.5" evidence="2 10"/>
<feature type="chain" id="PRO_5026377435" description="Lysophospholipase" evidence="10">
    <location>
        <begin position="22"/>
        <end position="667"/>
    </location>
</feature>
<dbReference type="SMART" id="SM00022">
    <property type="entry name" value="PLAc"/>
    <property type="match status" value="1"/>
</dbReference>
<dbReference type="GO" id="GO:0005783">
    <property type="term" value="C:endoplasmic reticulum"/>
    <property type="evidence" value="ECO:0007669"/>
    <property type="project" value="TreeGrafter"/>
</dbReference>
<sequence>MKYQTILTGVASAALLPIADARVLTAYDSPHAALGLEPAIQRRALPANQPHGYVPQIGDCPSSTPSIRAASSLSINETAWLQVRRNATIAPMKTLLSRMNISGLDTDSYISNHEKNASALPNIGIAVSGGGYRAMLNGAGVLKAFDNRTINATNTGQLGGLLQAATYLAGLSGGSWLVGSLYANNFTSIDQILAQDTIADDSGDLWQLGNSIFEGPDSGGIQLFDSVGYYSSLVDSVDGKNDAGFNTTITDYWGRALSYQLINATDGGPAYTWSSIAEQDFFTSGSVPLPIIVADSRKPGAVAVSTNTTVFTFDPWEMGSWDPTIYGFAPMKYVGTNFSNGQVDNKSACVTGYDNVGFVYGTSSTLFNSALSVVNGTGTTGLFSSALQSALTSILAEIGEDNDDIAYWVNPFYGYNNDTNPYAVSEQLTLVDGGEDNQNIPLYPLIQPQREVDVIFAVDSSADTTDTYPGNDSATGWPDGASLMYTYRRSLATIENGTAFPSIPDTNTFINLGLNNRPTFFGCDASNFTGNAPPLIVYLPNDPYVYNSNVSTYDLSYNDTQRDYVVANGYEGATQGNGTLDSDWPACVGCAILSRSLNRTGTTVPDVCNTCFTRYCWNGTINSTTPGSYVPEMKLTAINATASGADRLGPSAAAGFVSMVAAGWLLL</sequence>
<dbReference type="OrthoDB" id="4084751at2759"/>
<dbReference type="Pfam" id="PF01735">
    <property type="entry name" value="PLA2_B"/>
    <property type="match status" value="1"/>
</dbReference>
<feature type="signal peptide" evidence="10">
    <location>
        <begin position="1"/>
        <end position="21"/>
    </location>
</feature>
<dbReference type="GO" id="GO:0004622">
    <property type="term" value="F:phosphatidylcholine lysophospholipase activity"/>
    <property type="evidence" value="ECO:0007669"/>
    <property type="project" value="UniProtKB-EC"/>
</dbReference>
<comment type="similarity">
    <text evidence="1 10">Belongs to the lysophospholipase family.</text>
</comment>
<dbReference type="GO" id="GO:0046475">
    <property type="term" value="P:glycerophospholipid catabolic process"/>
    <property type="evidence" value="ECO:0007669"/>
    <property type="project" value="TreeGrafter"/>
</dbReference>
<dbReference type="EMBL" id="ML995858">
    <property type="protein sequence ID" value="KAF2767290.1"/>
    <property type="molecule type" value="Genomic_DNA"/>
</dbReference>
<comment type="catalytic activity">
    <reaction evidence="8 10">
        <text>a 1-acyl-sn-glycero-3-phosphocholine + H2O = sn-glycerol 3-phosphocholine + a fatty acid + H(+)</text>
        <dbReference type="Rhea" id="RHEA:15177"/>
        <dbReference type="ChEBI" id="CHEBI:15377"/>
        <dbReference type="ChEBI" id="CHEBI:15378"/>
        <dbReference type="ChEBI" id="CHEBI:16870"/>
        <dbReference type="ChEBI" id="CHEBI:28868"/>
        <dbReference type="ChEBI" id="CHEBI:58168"/>
        <dbReference type="EC" id="3.1.1.5"/>
    </reaction>
</comment>
<name>A0A6G1L3L6_9PEZI</name>
<keyword evidence="7" id="KW-0325">Glycoprotein</keyword>
<evidence type="ECO:0000256" key="8">
    <source>
        <dbReference type="ARBA" id="ARBA00049531"/>
    </source>
</evidence>
<evidence type="ECO:0000256" key="9">
    <source>
        <dbReference type="PROSITE-ProRule" id="PRU00555"/>
    </source>
</evidence>
<evidence type="ECO:0000256" key="4">
    <source>
        <dbReference type="ARBA" id="ARBA00022801"/>
    </source>
</evidence>
<proteinExistence type="inferred from homology"/>
<feature type="domain" description="PLA2c" evidence="11">
    <location>
        <begin position="59"/>
        <end position="622"/>
    </location>
</feature>
<evidence type="ECO:0000256" key="3">
    <source>
        <dbReference type="ARBA" id="ARBA00022729"/>
    </source>
</evidence>
<gene>
    <name evidence="12" type="ORF">EJ03DRAFT_376274</name>
</gene>
<dbReference type="AlphaFoldDB" id="A0A6G1L3L6"/>
<evidence type="ECO:0000256" key="5">
    <source>
        <dbReference type="ARBA" id="ARBA00022963"/>
    </source>
</evidence>
<accession>A0A6G1L3L6</accession>
<dbReference type="PROSITE" id="PS51210">
    <property type="entry name" value="PLA2C"/>
    <property type="match status" value="1"/>
</dbReference>
<dbReference type="InterPro" id="IPR002642">
    <property type="entry name" value="LysoPLipase_cat_dom"/>
</dbReference>
<dbReference type="FunFam" id="3.40.1090.10:FF:000010">
    <property type="entry name" value="Lysophospholipase"/>
    <property type="match status" value="1"/>
</dbReference>
<dbReference type="InterPro" id="IPR016035">
    <property type="entry name" value="Acyl_Trfase/lysoPLipase"/>
</dbReference>
<dbReference type="Gene3D" id="3.40.1090.10">
    <property type="entry name" value="Cytosolic phospholipase A2 catalytic domain"/>
    <property type="match status" value="1"/>
</dbReference>
<organism evidence="12 13">
    <name type="scientific">Teratosphaeria nubilosa</name>
    <dbReference type="NCBI Taxonomy" id="161662"/>
    <lineage>
        <taxon>Eukaryota</taxon>
        <taxon>Fungi</taxon>
        <taxon>Dikarya</taxon>
        <taxon>Ascomycota</taxon>
        <taxon>Pezizomycotina</taxon>
        <taxon>Dothideomycetes</taxon>
        <taxon>Dothideomycetidae</taxon>
        <taxon>Mycosphaerellales</taxon>
        <taxon>Teratosphaeriaceae</taxon>
        <taxon>Teratosphaeria</taxon>
    </lineage>
</organism>
<evidence type="ECO:0000256" key="2">
    <source>
        <dbReference type="ARBA" id="ARBA00013274"/>
    </source>
</evidence>
<keyword evidence="13" id="KW-1185">Reference proteome</keyword>
<dbReference type="SUPFAM" id="SSF52151">
    <property type="entry name" value="FabD/lysophospholipase-like"/>
    <property type="match status" value="1"/>
</dbReference>
<evidence type="ECO:0000256" key="6">
    <source>
        <dbReference type="ARBA" id="ARBA00023098"/>
    </source>
</evidence>
<dbReference type="PANTHER" id="PTHR10728:SF33">
    <property type="entry name" value="LYSOPHOSPHOLIPASE 1-RELATED"/>
    <property type="match status" value="1"/>
</dbReference>
<evidence type="ECO:0000313" key="12">
    <source>
        <dbReference type="EMBL" id="KAF2767290.1"/>
    </source>
</evidence>
<keyword evidence="6 9" id="KW-0443">Lipid metabolism</keyword>
<evidence type="ECO:0000313" key="13">
    <source>
        <dbReference type="Proteomes" id="UP000799436"/>
    </source>
</evidence>
<evidence type="ECO:0000256" key="10">
    <source>
        <dbReference type="RuleBase" id="RU362103"/>
    </source>
</evidence>
<reference evidence="12" key="1">
    <citation type="journal article" date="2020" name="Stud. Mycol.">
        <title>101 Dothideomycetes genomes: a test case for predicting lifestyles and emergence of pathogens.</title>
        <authorList>
            <person name="Haridas S."/>
            <person name="Albert R."/>
            <person name="Binder M."/>
            <person name="Bloem J."/>
            <person name="Labutti K."/>
            <person name="Salamov A."/>
            <person name="Andreopoulos B."/>
            <person name="Baker S."/>
            <person name="Barry K."/>
            <person name="Bills G."/>
            <person name="Bluhm B."/>
            <person name="Cannon C."/>
            <person name="Castanera R."/>
            <person name="Culley D."/>
            <person name="Daum C."/>
            <person name="Ezra D."/>
            <person name="Gonzalez J."/>
            <person name="Henrissat B."/>
            <person name="Kuo A."/>
            <person name="Liang C."/>
            <person name="Lipzen A."/>
            <person name="Lutzoni F."/>
            <person name="Magnuson J."/>
            <person name="Mondo S."/>
            <person name="Nolan M."/>
            <person name="Ohm R."/>
            <person name="Pangilinan J."/>
            <person name="Park H.-J."/>
            <person name="Ramirez L."/>
            <person name="Alfaro M."/>
            <person name="Sun H."/>
            <person name="Tritt A."/>
            <person name="Yoshinaga Y."/>
            <person name="Zwiers L.-H."/>
            <person name="Turgeon B."/>
            <person name="Goodwin S."/>
            <person name="Spatafora J."/>
            <person name="Crous P."/>
            <person name="Grigoriev I."/>
        </authorList>
    </citation>
    <scope>NUCLEOTIDE SEQUENCE</scope>
    <source>
        <strain evidence="12">CBS 116005</strain>
    </source>
</reference>
<evidence type="ECO:0000259" key="11">
    <source>
        <dbReference type="PROSITE" id="PS51210"/>
    </source>
</evidence>
<dbReference type="Proteomes" id="UP000799436">
    <property type="component" value="Unassembled WGS sequence"/>
</dbReference>
<evidence type="ECO:0000256" key="1">
    <source>
        <dbReference type="ARBA" id="ARBA00008780"/>
    </source>
</evidence>
<dbReference type="GO" id="GO:0005829">
    <property type="term" value="C:cytosol"/>
    <property type="evidence" value="ECO:0007669"/>
    <property type="project" value="TreeGrafter"/>
</dbReference>
<keyword evidence="3 10" id="KW-0732">Signal</keyword>